<organism evidence="7 8">
    <name type="scientific">Waddlia chondrophila (strain ATCC VR-1470 / WSU 86-1044)</name>
    <dbReference type="NCBI Taxonomy" id="716544"/>
    <lineage>
        <taxon>Bacteria</taxon>
        <taxon>Pseudomonadati</taxon>
        <taxon>Chlamydiota</taxon>
        <taxon>Chlamydiia</taxon>
        <taxon>Parachlamydiales</taxon>
        <taxon>Waddliaceae</taxon>
        <taxon>Waddlia</taxon>
    </lineage>
</organism>
<dbReference type="InterPro" id="IPR012337">
    <property type="entry name" value="RNaseH-like_sf"/>
</dbReference>
<dbReference type="AlphaFoldDB" id="D6YVJ3"/>
<keyword evidence="8" id="KW-1185">Reference proteome</keyword>
<dbReference type="RefSeq" id="WP_013181872.1">
    <property type="nucleotide sequence ID" value="NC_014225.1"/>
</dbReference>
<dbReference type="GO" id="GO:0006313">
    <property type="term" value="P:DNA transposition"/>
    <property type="evidence" value="ECO:0007669"/>
    <property type="project" value="InterPro"/>
</dbReference>
<sequence length="335" mass="39028">MAQYCRLSFAERCRIEQLKKQGYGVRSISRSLCRSPSTISDELHRRFTDYKAKTAQQDAIKKSCQRVKKRKISGFLEEAILYLLTELRCSPEQISGYLRKDYASMPEMQVSPEAIYLWIYRHERREVITGFLRRKHRYRRNRNVKGVHRGGIKNRVSIRERPGSVEDRQEVGHWEGDLIIGKKQGSAVGTLVERSSRYTILVQLDGRDSETVVSKFISFLKRIPAHLRRSLTYDNGSEMAYHEKIYEQVGTKVYFADPRSPWQRGSNENTNGLIREFLPKSTDLSVHSQEKLGGIASLLNRRPRKILNFNSPEKVFEYCWENESAKLSKCLIDLE</sequence>
<dbReference type="OrthoDB" id="9803231at2"/>
<evidence type="ECO:0000256" key="2">
    <source>
        <dbReference type="ARBA" id="ARBA00006363"/>
    </source>
</evidence>
<dbReference type="PROSITE" id="PS01043">
    <property type="entry name" value="TRANSPOSASE_IS30"/>
    <property type="match status" value="1"/>
</dbReference>
<dbReference type="EMBL" id="CP001928">
    <property type="protein sequence ID" value="ADI38154.1"/>
    <property type="molecule type" value="Genomic_DNA"/>
</dbReference>
<keyword evidence="4" id="KW-0238">DNA-binding</keyword>
<evidence type="ECO:0000313" key="8">
    <source>
        <dbReference type="Proteomes" id="UP000001505"/>
    </source>
</evidence>
<keyword evidence="3" id="KW-0815">Transposition</keyword>
<dbReference type="GO" id="GO:0003677">
    <property type="term" value="F:DNA binding"/>
    <property type="evidence" value="ECO:0007669"/>
    <property type="project" value="UniProtKB-KW"/>
</dbReference>
<dbReference type="InterPro" id="IPR053392">
    <property type="entry name" value="Transposase_IS30-like"/>
</dbReference>
<dbReference type="InterPro" id="IPR051917">
    <property type="entry name" value="Transposase-Integrase"/>
</dbReference>
<dbReference type="KEGG" id="wch:wcw_0787"/>
<accession>D6YVJ3</accession>
<name>D6YVJ3_WADCW</name>
<evidence type="ECO:0000259" key="6">
    <source>
        <dbReference type="PROSITE" id="PS50994"/>
    </source>
</evidence>
<dbReference type="InterPro" id="IPR001598">
    <property type="entry name" value="Transposase_IS30_CS"/>
</dbReference>
<evidence type="ECO:0000256" key="5">
    <source>
        <dbReference type="ARBA" id="ARBA00023172"/>
    </source>
</evidence>
<gene>
    <name evidence="7" type="ordered locus">wcw_0787</name>
</gene>
<dbReference type="GO" id="GO:0004803">
    <property type="term" value="F:transposase activity"/>
    <property type="evidence" value="ECO:0007669"/>
    <property type="project" value="InterPro"/>
</dbReference>
<dbReference type="InterPro" id="IPR025246">
    <property type="entry name" value="IS30-like_HTH"/>
</dbReference>
<dbReference type="InterPro" id="IPR036397">
    <property type="entry name" value="RNaseH_sf"/>
</dbReference>
<evidence type="ECO:0000256" key="4">
    <source>
        <dbReference type="ARBA" id="ARBA00023125"/>
    </source>
</evidence>
<dbReference type="InterPro" id="IPR001584">
    <property type="entry name" value="Integrase_cat-core"/>
</dbReference>
<comment type="similarity">
    <text evidence="2">Belongs to the transposase IS30 family.</text>
</comment>
<proteinExistence type="inferred from homology"/>
<dbReference type="SUPFAM" id="SSF53098">
    <property type="entry name" value="Ribonuclease H-like"/>
    <property type="match status" value="1"/>
</dbReference>
<protein>
    <submittedName>
        <fullName evidence="7">Transposase</fullName>
    </submittedName>
</protein>
<evidence type="ECO:0000256" key="3">
    <source>
        <dbReference type="ARBA" id="ARBA00022578"/>
    </source>
</evidence>
<dbReference type="STRING" id="716544.wcw_0787"/>
<dbReference type="Gene3D" id="3.30.420.10">
    <property type="entry name" value="Ribonuclease H-like superfamily/Ribonuclease H"/>
    <property type="match status" value="1"/>
</dbReference>
<feature type="domain" description="Integrase catalytic" evidence="6">
    <location>
        <begin position="158"/>
        <end position="320"/>
    </location>
</feature>
<reference evidence="7 8" key="1">
    <citation type="journal article" date="2010" name="PLoS ONE">
        <title>The Waddlia genome: a window into chlamydial biology.</title>
        <authorList>
            <person name="Bertelli C."/>
            <person name="Collyn F."/>
            <person name="Croxatto A."/>
            <person name="Ruckert C."/>
            <person name="Polkinghorne A."/>
            <person name="Kebbi-Beghdadi C."/>
            <person name="Goesmann A."/>
            <person name="Vaughan L."/>
            <person name="Greub G."/>
        </authorList>
    </citation>
    <scope>NUCLEOTIDE SEQUENCE [LARGE SCALE GENOMIC DNA]</scope>
    <source>
        <strain evidence="8">ATCC VR-1470 / WSU 86-1044</strain>
    </source>
</reference>
<dbReference type="Pfam" id="PF13936">
    <property type="entry name" value="HTH_38"/>
    <property type="match status" value="1"/>
</dbReference>
<dbReference type="PROSITE" id="PS50994">
    <property type="entry name" value="INTEGRASE"/>
    <property type="match status" value="1"/>
</dbReference>
<dbReference type="GO" id="GO:0015074">
    <property type="term" value="P:DNA integration"/>
    <property type="evidence" value="ECO:0007669"/>
    <property type="project" value="InterPro"/>
</dbReference>
<evidence type="ECO:0000256" key="1">
    <source>
        <dbReference type="ARBA" id="ARBA00002190"/>
    </source>
</evidence>
<dbReference type="PANTHER" id="PTHR10948:SF23">
    <property type="entry name" value="TRANSPOSASE INSI FOR INSERTION SEQUENCE ELEMENT IS30A-RELATED"/>
    <property type="match status" value="1"/>
</dbReference>
<dbReference type="HOGENOM" id="CLU_035706_0_0_0"/>
<dbReference type="Pfam" id="PF00665">
    <property type="entry name" value="rve"/>
    <property type="match status" value="1"/>
</dbReference>
<dbReference type="GO" id="GO:0005829">
    <property type="term" value="C:cytosol"/>
    <property type="evidence" value="ECO:0007669"/>
    <property type="project" value="TreeGrafter"/>
</dbReference>
<comment type="function">
    <text evidence="1">Required for the transposition of the insertion element.</text>
</comment>
<keyword evidence="5" id="KW-0233">DNA recombination</keyword>
<dbReference type="PANTHER" id="PTHR10948">
    <property type="entry name" value="TRANSPOSASE"/>
    <property type="match status" value="1"/>
</dbReference>
<evidence type="ECO:0000313" key="7">
    <source>
        <dbReference type="EMBL" id="ADI38154.1"/>
    </source>
</evidence>
<dbReference type="NCBIfam" id="NF033563">
    <property type="entry name" value="transpos_IS30"/>
    <property type="match status" value="1"/>
</dbReference>
<dbReference type="Proteomes" id="UP000001505">
    <property type="component" value="Chromosome"/>
</dbReference>
<dbReference type="eggNOG" id="COG2826">
    <property type="taxonomic scope" value="Bacteria"/>
</dbReference>